<accession>A0A5J4VN87</accession>
<gene>
    <name evidence="1" type="ORF">EZS28_020483</name>
</gene>
<dbReference type="AlphaFoldDB" id="A0A5J4VN87"/>
<proteinExistence type="predicted"/>
<evidence type="ECO:0000313" key="1">
    <source>
        <dbReference type="EMBL" id="KAA6383990.1"/>
    </source>
</evidence>
<reference evidence="1 2" key="1">
    <citation type="submission" date="2019-03" db="EMBL/GenBank/DDBJ databases">
        <title>Single cell metagenomics reveals metabolic interactions within the superorganism composed of flagellate Streblomastix strix and complex community of Bacteroidetes bacteria on its surface.</title>
        <authorList>
            <person name="Treitli S.C."/>
            <person name="Kolisko M."/>
            <person name="Husnik F."/>
            <person name="Keeling P."/>
            <person name="Hampl V."/>
        </authorList>
    </citation>
    <scope>NUCLEOTIDE SEQUENCE [LARGE SCALE GENOMIC DNA]</scope>
    <source>
        <strain evidence="1">ST1C</strain>
    </source>
</reference>
<organism evidence="1 2">
    <name type="scientific">Streblomastix strix</name>
    <dbReference type="NCBI Taxonomy" id="222440"/>
    <lineage>
        <taxon>Eukaryota</taxon>
        <taxon>Metamonada</taxon>
        <taxon>Preaxostyla</taxon>
        <taxon>Oxymonadida</taxon>
        <taxon>Streblomastigidae</taxon>
        <taxon>Streblomastix</taxon>
    </lineage>
</organism>
<evidence type="ECO:0000313" key="2">
    <source>
        <dbReference type="Proteomes" id="UP000324800"/>
    </source>
</evidence>
<sequence length="74" mass="8412">MDLIQIAMHMAMNNATASPTIIKPEKERSEVDMEEAINITDAIYSMISFVTVEKHQEKNKVKLQEYQLGQSEIG</sequence>
<dbReference type="EMBL" id="SNRW01005974">
    <property type="protein sequence ID" value="KAA6383990.1"/>
    <property type="molecule type" value="Genomic_DNA"/>
</dbReference>
<dbReference type="Proteomes" id="UP000324800">
    <property type="component" value="Unassembled WGS sequence"/>
</dbReference>
<protein>
    <submittedName>
        <fullName evidence="1">Uncharacterized protein</fullName>
    </submittedName>
</protein>
<comment type="caution">
    <text evidence="1">The sequence shown here is derived from an EMBL/GenBank/DDBJ whole genome shotgun (WGS) entry which is preliminary data.</text>
</comment>
<name>A0A5J4VN87_9EUKA</name>